<name>M0LTM6_9EURY</name>
<accession>M0LTM6</accession>
<dbReference type="RefSeq" id="WP_007694807.1">
    <property type="nucleotide sequence ID" value="NZ_AOMB01000037.1"/>
</dbReference>
<keyword evidence="2" id="KW-1185">Reference proteome</keyword>
<organism evidence="1 2">
    <name type="scientific">Halococcus hamelinensis 100A6</name>
    <dbReference type="NCBI Taxonomy" id="1132509"/>
    <lineage>
        <taxon>Archaea</taxon>
        <taxon>Methanobacteriati</taxon>
        <taxon>Methanobacteriota</taxon>
        <taxon>Stenosarchaea group</taxon>
        <taxon>Halobacteria</taxon>
        <taxon>Halobacteriales</taxon>
        <taxon>Halococcaceae</taxon>
        <taxon>Halococcus</taxon>
    </lineage>
</organism>
<dbReference type="Proteomes" id="UP000011566">
    <property type="component" value="Unassembled WGS sequence"/>
</dbReference>
<dbReference type="PATRIC" id="fig|1132509.6.peg.3181"/>
<evidence type="ECO:0000313" key="1">
    <source>
        <dbReference type="EMBL" id="EMA36912.1"/>
    </source>
</evidence>
<protein>
    <submittedName>
        <fullName evidence="1">Uncharacterized protein</fullName>
    </submittedName>
</protein>
<evidence type="ECO:0000313" key="2">
    <source>
        <dbReference type="Proteomes" id="UP000011566"/>
    </source>
</evidence>
<comment type="caution">
    <text evidence="1">The sequence shown here is derived from an EMBL/GenBank/DDBJ whole genome shotgun (WGS) entry which is preliminary data.</text>
</comment>
<gene>
    <name evidence="1" type="ORF">C447_13642</name>
</gene>
<dbReference type="eggNOG" id="arCOG11826">
    <property type="taxonomic scope" value="Archaea"/>
</dbReference>
<reference evidence="1 2" key="1">
    <citation type="journal article" date="2014" name="PLoS Genet.">
        <title>Phylogenetically driven sequencing of extremely halophilic archaea reveals strategies for static and dynamic osmo-response.</title>
        <authorList>
            <person name="Becker E.A."/>
            <person name="Seitzer P.M."/>
            <person name="Tritt A."/>
            <person name="Larsen D."/>
            <person name="Krusor M."/>
            <person name="Yao A.I."/>
            <person name="Wu D."/>
            <person name="Madern D."/>
            <person name="Eisen J.A."/>
            <person name="Darling A.E."/>
            <person name="Facciotti M.T."/>
        </authorList>
    </citation>
    <scope>NUCLEOTIDE SEQUENCE [LARGE SCALE GENOMIC DNA]</scope>
    <source>
        <strain evidence="1 2">100A6</strain>
    </source>
</reference>
<sequence>MFVDRTAEATRREFSVEQALRGTGLGPGGAVVDHLRRHADALERHVVEPELEAYRRHSVEQFRVVLTAVESDRPVGAFEKDLLEYDSMMQALDRDLPSERRRAVVEDVLDRLQRLGDGVEPIVERPEDEFWPAVKGALDQESVRSLVETVVPFTGPLRRHRDTFAFEVRIDPADVLSSPLTGRLPAVSLDYTDEVVRAMRRAERQVVHETKSDVSERFD</sequence>
<proteinExistence type="predicted"/>
<dbReference type="EMBL" id="AOMB01000037">
    <property type="protein sequence ID" value="EMA36912.1"/>
    <property type="molecule type" value="Genomic_DNA"/>
</dbReference>
<dbReference type="OrthoDB" id="229887at2157"/>
<dbReference type="AlphaFoldDB" id="M0LTM6"/>